<feature type="domain" description="Alcohol dehydrogenase-like C-terminal" evidence="7">
    <location>
        <begin position="204"/>
        <end position="330"/>
    </location>
</feature>
<evidence type="ECO:0000313" key="9">
    <source>
        <dbReference type="Proteomes" id="UP000579250"/>
    </source>
</evidence>
<evidence type="ECO:0000259" key="7">
    <source>
        <dbReference type="Pfam" id="PF00107"/>
    </source>
</evidence>
<evidence type="ECO:0000256" key="5">
    <source>
        <dbReference type="ARBA" id="ARBA00023002"/>
    </source>
</evidence>
<dbReference type="EC" id="1.1.1.1" evidence="2"/>
<feature type="region of interest" description="Disordered" evidence="6">
    <location>
        <begin position="1"/>
        <end position="159"/>
    </location>
</feature>
<dbReference type="GO" id="GO:0004022">
    <property type="term" value="F:alcohol dehydrogenase (NAD+) activity"/>
    <property type="evidence" value="ECO:0007669"/>
    <property type="project" value="UniProtKB-EC"/>
</dbReference>
<dbReference type="InterPro" id="IPR036291">
    <property type="entry name" value="NAD(P)-bd_dom_sf"/>
</dbReference>
<feature type="compositionally biased region" description="Basic residues" evidence="6">
    <location>
        <begin position="82"/>
        <end position="93"/>
    </location>
</feature>
<evidence type="ECO:0000256" key="4">
    <source>
        <dbReference type="ARBA" id="ARBA00022833"/>
    </source>
</evidence>
<sequence length="367" mass="38620">MAGDRVDLRPVDTVQAPERLRQRPRVPPVPLPVTRQAARLDVRAAAVHPHPPPGASGGEVRHRTDRPAHAAARRLPGGGHGPHSRHGGPRAHRRALDGQPRRRVRHGEHRPGQGHPRNPHRPFLPPAYTENRPGTASTQVKAPQTAGRTARRHRGGTCARGAGAGLRVAAAPLTDAGLTPYHAVRRSWAKLTPGASAVVIGTGGLGHVAVQILKATTAARVIAVDTREEARRRAVEHGADLALPSGDGTAGAVREATGGRGADVVLDFVGADATLAMAAASARMLGDVTIVGIGGGTLPVSFFSVPYEVSLQTTYWGTRPELAEVLDLAARGLLRPDVTEFPLDRAMDAYREMEAGRLTGRAVIVPG</sequence>
<evidence type="ECO:0000256" key="6">
    <source>
        <dbReference type="SAM" id="MobiDB-lite"/>
    </source>
</evidence>
<feature type="compositionally biased region" description="Basic and acidic residues" evidence="6">
    <location>
        <begin position="1"/>
        <end position="10"/>
    </location>
</feature>
<keyword evidence="9" id="KW-1185">Reference proteome</keyword>
<proteinExistence type="predicted"/>
<keyword evidence="5" id="KW-0560">Oxidoreductase</keyword>
<protein>
    <recommendedName>
        <fullName evidence="2">alcohol dehydrogenase</fullName>
        <ecNumber evidence="2">1.1.1.1</ecNumber>
    </recommendedName>
</protein>
<dbReference type="Gene3D" id="3.90.180.10">
    <property type="entry name" value="Medium-chain alcohol dehydrogenases, catalytic domain"/>
    <property type="match status" value="1"/>
</dbReference>
<dbReference type="PANTHER" id="PTHR42940">
    <property type="entry name" value="ALCOHOL DEHYDROGENASE 1-RELATED"/>
    <property type="match status" value="1"/>
</dbReference>
<comment type="caution">
    <text evidence="8">The sequence shown here is derived from an EMBL/GenBank/DDBJ whole genome shotgun (WGS) entry which is preliminary data.</text>
</comment>
<reference evidence="8 9" key="1">
    <citation type="submission" date="2020-04" db="EMBL/GenBank/DDBJ databases">
        <title>MicrobeNet Type strains.</title>
        <authorList>
            <person name="Nicholson A.C."/>
        </authorList>
    </citation>
    <scope>NUCLEOTIDE SEQUENCE [LARGE SCALE GENOMIC DNA]</scope>
    <source>
        <strain evidence="8 9">ATCC BAA-277</strain>
    </source>
</reference>
<evidence type="ECO:0000256" key="1">
    <source>
        <dbReference type="ARBA" id="ARBA00001947"/>
    </source>
</evidence>
<feature type="compositionally biased region" description="Polar residues" evidence="6">
    <location>
        <begin position="132"/>
        <end position="142"/>
    </location>
</feature>
<dbReference type="SUPFAM" id="SSF51735">
    <property type="entry name" value="NAD(P)-binding Rossmann-fold domains"/>
    <property type="match status" value="1"/>
</dbReference>
<organism evidence="8 9">
    <name type="scientific">Actinomadura latina</name>
    <dbReference type="NCBI Taxonomy" id="163603"/>
    <lineage>
        <taxon>Bacteria</taxon>
        <taxon>Bacillati</taxon>
        <taxon>Actinomycetota</taxon>
        <taxon>Actinomycetes</taxon>
        <taxon>Streptosporangiales</taxon>
        <taxon>Thermomonosporaceae</taxon>
        <taxon>Actinomadura</taxon>
    </lineage>
</organism>
<dbReference type="Gene3D" id="3.40.50.720">
    <property type="entry name" value="NAD(P)-binding Rossmann-like Domain"/>
    <property type="match status" value="1"/>
</dbReference>
<dbReference type="EMBL" id="JAAXPI010000055">
    <property type="protein sequence ID" value="NKZ07459.1"/>
    <property type="molecule type" value="Genomic_DNA"/>
</dbReference>
<dbReference type="AlphaFoldDB" id="A0A846Z3E2"/>
<name>A0A846Z3E2_9ACTN</name>
<dbReference type="Pfam" id="PF00107">
    <property type="entry name" value="ADH_zinc_N"/>
    <property type="match status" value="1"/>
</dbReference>
<keyword evidence="4" id="KW-0862">Zinc</keyword>
<dbReference type="PANTHER" id="PTHR42940:SF8">
    <property type="entry name" value="VACUOLAR PROTEIN SORTING-ASSOCIATED PROTEIN 11"/>
    <property type="match status" value="1"/>
</dbReference>
<keyword evidence="3" id="KW-0479">Metal-binding</keyword>
<dbReference type="InterPro" id="IPR013149">
    <property type="entry name" value="ADH-like_C"/>
</dbReference>
<dbReference type="GO" id="GO:0046872">
    <property type="term" value="F:metal ion binding"/>
    <property type="evidence" value="ECO:0007669"/>
    <property type="project" value="UniProtKB-KW"/>
</dbReference>
<evidence type="ECO:0000313" key="8">
    <source>
        <dbReference type="EMBL" id="NKZ07459.1"/>
    </source>
</evidence>
<accession>A0A846Z3E2</accession>
<comment type="cofactor">
    <cofactor evidence="1">
        <name>Zn(2+)</name>
        <dbReference type="ChEBI" id="CHEBI:29105"/>
    </cofactor>
</comment>
<dbReference type="Proteomes" id="UP000579250">
    <property type="component" value="Unassembled WGS sequence"/>
</dbReference>
<evidence type="ECO:0000256" key="3">
    <source>
        <dbReference type="ARBA" id="ARBA00022723"/>
    </source>
</evidence>
<evidence type="ECO:0000256" key="2">
    <source>
        <dbReference type="ARBA" id="ARBA00013190"/>
    </source>
</evidence>
<feature type="compositionally biased region" description="Basic and acidic residues" evidence="6">
    <location>
        <begin position="59"/>
        <end position="68"/>
    </location>
</feature>
<gene>
    <name evidence="8" type="ORF">HGB48_27560</name>
</gene>